<reference evidence="2" key="1">
    <citation type="journal article" date="2021" name="PeerJ">
        <title>Extensive microbial diversity within the chicken gut microbiome revealed by metagenomics and culture.</title>
        <authorList>
            <person name="Gilroy R."/>
            <person name="Ravi A."/>
            <person name="Getino M."/>
            <person name="Pursley I."/>
            <person name="Horton D.L."/>
            <person name="Alikhan N.F."/>
            <person name="Baker D."/>
            <person name="Gharbi K."/>
            <person name="Hall N."/>
            <person name="Watson M."/>
            <person name="Adriaenssens E.M."/>
            <person name="Foster-Nyarko E."/>
            <person name="Jarju S."/>
            <person name="Secka A."/>
            <person name="Antonio M."/>
            <person name="Oren A."/>
            <person name="Chaudhuri R.R."/>
            <person name="La Ragione R."/>
            <person name="Hildebrand F."/>
            <person name="Pallen M.J."/>
        </authorList>
    </citation>
    <scope>NUCLEOTIDE SEQUENCE</scope>
    <source>
        <strain evidence="2">CHK32-1732</strain>
    </source>
</reference>
<sequence length="115" mass="12804">MLRLLRIKQVDPIDMEAVKSAHRAFRWAIVFSAIRCTITYLLIPILIPVVSVAGAVATPVSITLCLAAGINGVIGVRRFWKTNHVGKWKYTWFMAFVFVILIGTLIYEITGLVTG</sequence>
<dbReference type="EMBL" id="DXGC01000077">
    <property type="protein sequence ID" value="HIW91839.1"/>
    <property type="molecule type" value="Genomic_DNA"/>
</dbReference>
<feature type="transmembrane region" description="Helical" evidence="1">
    <location>
        <begin position="88"/>
        <end position="107"/>
    </location>
</feature>
<keyword evidence="1" id="KW-0812">Transmembrane</keyword>
<gene>
    <name evidence="2" type="ORF">H9870_09295</name>
</gene>
<proteinExistence type="predicted"/>
<organism evidence="2 3">
    <name type="scientific">Candidatus Corynebacterium avicola</name>
    <dbReference type="NCBI Taxonomy" id="2838527"/>
    <lineage>
        <taxon>Bacteria</taxon>
        <taxon>Bacillati</taxon>
        <taxon>Actinomycetota</taxon>
        <taxon>Actinomycetes</taxon>
        <taxon>Mycobacteriales</taxon>
        <taxon>Corynebacteriaceae</taxon>
        <taxon>Corynebacterium</taxon>
    </lineage>
</organism>
<evidence type="ECO:0000313" key="3">
    <source>
        <dbReference type="Proteomes" id="UP000824190"/>
    </source>
</evidence>
<evidence type="ECO:0000313" key="2">
    <source>
        <dbReference type="EMBL" id="HIW91839.1"/>
    </source>
</evidence>
<name>A0A9D1RQE0_9CORY</name>
<comment type="caution">
    <text evidence="2">The sequence shown here is derived from an EMBL/GenBank/DDBJ whole genome shotgun (WGS) entry which is preliminary data.</text>
</comment>
<feature type="transmembrane region" description="Helical" evidence="1">
    <location>
        <begin position="24"/>
        <end position="47"/>
    </location>
</feature>
<keyword evidence="1" id="KW-0472">Membrane</keyword>
<dbReference type="Proteomes" id="UP000824190">
    <property type="component" value="Unassembled WGS sequence"/>
</dbReference>
<reference evidence="2" key="2">
    <citation type="submission" date="2021-04" db="EMBL/GenBank/DDBJ databases">
        <authorList>
            <person name="Gilroy R."/>
        </authorList>
    </citation>
    <scope>NUCLEOTIDE SEQUENCE</scope>
    <source>
        <strain evidence="2">CHK32-1732</strain>
    </source>
</reference>
<protein>
    <submittedName>
        <fullName evidence="2">Uncharacterized protein</fullName>
    </submittedName>
</protein>
<dbReference type="AlphaFoldDB" id="A0A9D1RQE0"/>
<accession>A0A9D1RQE0</accession>
<evidence type="ECO:0000256" key="1">
    <source>
        <dbReference type="SAM" id="Phobius"/>
    </source>
</evidence>
<keyword evidence="1" id="KW-1133">Transmembrane helix</keyword>
<feature type="transmembrane region" description="Helical" evidence="1">
    <location>
        <begin position="53"/>
        <end position="76"/>
    </location>
</feature>